<protein>
    <submittedName>
        <fullName evidence="2">Uncharacterized protein</fullName>
    </submittedName>
</protein>
<keyword evidence="1" id="KW-0812">Transmembrane</keyword>
<accession>A0A0E9Y0M6</accession>
<dbReference type="EMBL" id="GBXM01001089">
    <property type="protein sequence ID" value="JAI07489.1"/>
    <property type="molecule type" value="Transcribed_RNA"/>
</dbReference>
<keyword evidence="1" id="KW-1133">Transmembrane helix</keyword>
<evidence type="ECO:0000313" key="2">
    <source>
        <dbReference type="EMBL" id="JAI07489.1"/>
    </source>
</evidence>
<name>A0A0E9Y0M6_ANGAN</name>
<reference evidence="2" key="1">
    <citation type="submission" date="2014-11" db="EMBL/GenBank/DDBJ databases">
        <authorList>
            <person name="Amaro Gonzalez C."/>
        </authorList>
    </citation>
    <scope>NUCLEOTIDE SEQUENCE</scope>
</reference>
<dbReference type="AlphaFoldDB" id="A0A0E9Y0M6"/>
<proteinExistence type="predicted"/>
<feature type="transmembrane region" description="Helical" evidence="1">
    <location>
        <begin position="24"/>
        <end position="47"/>
    </location>
</feature>
<organism evidence="2">
    <name type="scientific">Anguilla anguilla</name>
    <name type="common">European freshwater eel</name>
    <name type="synonym">Muraena anguilla</name>
    <dbReference type="NCBI Taxonomy" id="7936"/>
    <lineage>
        <taxon>Eukaryota</taxon>
        <taxon>Metazoa</taxon>
        <taxon>Chordata</taxon>
        <taxon>Craniata</taxon>
        <taxon>Vertebrata</taxon>
        <taxon>Euteleostomi</taxon>
        <taxon>Actinopterygii</taxon>
        <taxon>Neopterygii</taxon>
        <taxon>Teleostei</taxon>
        <taxon>Anguilliformes</taxon>
        <taxon>Anguillidae</taxon>
        <taxon>Anguilla</taxon>
    </lineage>
</organism>
<reference evidence="2" key="2">
    <citation type="journal article" date="2015" name="Fish Shellfish Immunol.">
        <title>Early steps in the European eel (Anguilla anguilla)-Vibrio vulnificus interaction in the gills: Role of the RtxA13 toxin.</title>
        <authorList>
            <person name="Callol A."/>
            <person name="Pajuelo D."/>
            <person name="Ebbesson L."/>
            <person name="Teles M."/>
            <person name="MacKenzie S."/>
            <person name="Amaro C."/>
        </authorList>
    </citation>
    <scope>NUCLEOTIDE SEQUENCE</scope>
</reference>
<evidence type="ECO:0000256" key="1">
    <source>
        <dbReference type="SAM" id="Phobius"/>
    </source>
</evidence>
<keyword evidence="1" id="KW-0472">Membrane</keyword>
<sequence length="51" mass="5627">MHTPYAFARTHCTVGILHYHTINLIIIICISTVIMAGVVAFKAVGYIDSCF</sequence>